<organism evidence="1 2">
    <name type="scientific">Pristionchus pacificus</name>
    <name type="common">Parasitic nematode worm</name>
    <dbReference type="NCBI Taxonomy" id="54126"/>
    <lineage>
        <taxon>Eukaryota</taxon>
        <taxon>Metazoa</taxon>
        <taxon>Ecdysozoa</taxon>
        <taxon>Nematoda</taxon>
        <taxon>Chromadorea</taxon>
        <taxon>Rhabditida</taxon>
        <taxon>Rhabditina</taxon>
        <taxon>Diplogasteromorpha</taxon>
        <taxon>Diplogasteroidea</taxon>
        <taxon>Neodiplogasteridae</taxon>
        <taxon>Pristionchus</taxon>
    </lineage>
</organism>
<accession>A0A2A6BY96</accession>
<keyword evidence="2" id="KW-1185">Reference proteome</keyword>
<gene>
    <name evidence="1" type="primary">WBGene00101127</name>
</gene>
<dbReference type="Gene3D" id="2.10.60.10">
    <property type="entry name" value="CD59"/>
    <property type="match status" value="1"/>
</dbReference>
<proteinExistence type="predicted"/>
<dbReference type="SUPFAM" id="SSF57302">
    <property type="entry name" value="Snake toxin-like"/>
    <property type="match status" value="1"/>
</dbReference>
<dbReference type="Proteomes" id="UP000005239">
    <property type="component" value="Unassembled WGS sequence"/>
</dbReference>
<evidence type="ECO:0000313" key="1">
    <source>
        <dbReference type="EnsemblMetazoa" id="PPA11573.1"/>
    </source>
</evidence>
<reference evidence="2" key="1">
    <citation type="journal article" date="2008" name="Nat. Genet.">
        <title>The Pristionchus pacificus genome provides a unique perspective on nematode lifestyle and parasitism.</title>
        <authorList>
            <person name="Dieterich C."/>
            <person name="Clifton S.W."/>
            <person name="Schuster L.N."/>
            <person name="Chinwalla A."/>
            <person name="Delehaunty K."/>
            <person name="Dinkelacker I."/>
            <person name="Fulton L."/>
            <person name="Fulton R."/>
            <person name="Godfrey J."/>
            <person name="Minx P."/>
            <person name="Mitreva M."/>
            <person name="Roeseler W."/>
            <person name="Tian H."/>
            <person name="Witte H."/>
            <person name="Yang S.P."/>
            <person name="Wilson R.K."/>
            <person name="Sommer R.J."/>
        </authorList>
    </citation>
    <scope>NUCLEOTIDE SEQUENCE [LARGE SCALE GENOMIC DNA]</scope>
    <source>
        <strain evidence="2">PS312</strain>
    </source>
</reference>
<name>A0A2A6BY96_PRIPA</name>
<sequence length="480" mass="53820">MTDPRHPLRLSLIDPYYPIAYREEFTNKPKGAAVTFFEYLQTYLRDITYEYVHYDEYRGPSNRSLHDLGGVLGAIVDGKVLTELTGAGAFPAFLQVFDFSPQFTTDTLAFYEANIGDESWSPLSYFVPFSLPIVTLAIVALVSIELLEIRKRRRSLIAAILTGISSALFVFGVTFLVFAYGAGFQGNVIAALPPEKIPYDVLLSEFESGARKWYFRIFGIVDALFSPLSSIPRYQEPNVPKLVQLMCERPGVVTVALYKEEYLELQLYDAPAGCNIQKINLVAPIRPSPTFSNFDTTYYYFLLPKKLPRRLREGINFVASSVFQPDHVEGYLLYRSVKPRSFVDITPVKAPLAEYSSLSLYGLGVIILIFDVLLSVSIFAFVLEIISYRLTDEGLMEMSDGGFPVAKCIVSSKTPSIVCMAAWHSNTLVQGCFEAGQTQLEDMNCRKKECVAPERGIGHYFCCCFGPLCNQNHTVEKSDP</sequence>
<dbReference type="InterPro" id="IPR045860">
    <property type="entry name" value="Snake_toxin-like_sf"/>
</dbReference>
<protein>
    <submittedName>
        <fullName evidence="1">Uncharacterized protein</fullName>
    </submittedName>
</protein>
<dbReference type="AlphaFoldDB" id="A0A2A6BY96"/>
<dbReference type="EnsemblMetazoa" id="PPA11573.1">
    <property type="protein sequence ID" value="PPA11573.1"/>
    <property type="gene ID" value="WBGene00101127"/>
</dbReference>
<dbReference type="CDD" id="cd23533">
    <property type="entry name" value="TFP_LU_ECD_BMPR2_like"/>
    <property type="match status" value="1"/>
</dbReference>
<reference evidence="1" key="2">
    <citation type="submission" date="2022-06" db="UniProtKB">
        <authorList>
            <consortium name="EnsemblMetazoa"/>
        </authorList>
    </citation>
    <scope>IDENTIFICATION</scope>
    <source>
        <strain evidence="1">PS312</strain>
    </source>
</reference>
<evidence type="ECO:0000313" key="2">
    <source>
        <dbReference type="Proteomes" id="UP000005239"/>
    </source>
</evidence>
<accession>A0A8R1U9Y0</accession>